<comment type="caution">
    <text evidence="2">The sequence shown here is derived from an EMBL/GenBank/DDBJ whole genome shotgun (WGS) entry which is preliminary data.</text>
</comment>
<protein>
    <submittedName>
        <fullName evidence="2">Uncharacterized protein</fullName>
    </submittedName>
</protein>
<feature type="region of interest" description="Disordered" evidence="1">
    <location>
        <begin position="94"/>
        <end position="178"/>
    </location>
</feature>
<evidence type="ECO:0000313" key="2">
    <source>
        <dbReference type="EMBL" id="MQL99724.1"/>
    </source>
</evidence>
<feature type="compositionally biased region" description="Gly residues" evidence="1">
    <location>
        <begin position="135"/>
        <end position="144"/>
    </location>
</feature>
<name>A0A843W3Y7_COLES</name>
<evidence type="ECO:0000313" key="3">
    <source>
        <dbReference type="Proteomes" id="UP000652761"/>
    </source>
</evidence>
<evidence type="ECO:0000256" key="1">
    <source>
        <dbReference type="SAM" id="MobiDB-lite"/>
    </source>
</evidence>
<proteinExistence type="predicted"/>
<gene>
    <name evidence="2" type="ORF">Taro_032449</name>
</gene>
<dbReference type="AlphaFoldDB" id="A0A843W3Y7"/>
<sequence length="307" mass="32937">MGVDDMVFMPPSDITHHEDYINVRNKGVCSSVGCSQTCRVLDARSGVFVPPSDMIFVPLSDNIASTCVVSLTTGDLNEDAGSHVTTCGDFARTRRKKARTRRTEHQRLPETPSPALVDQSSELRGSKQARRAGCTGEGALPGGGWRHERRGGTNRQRLAHRRPNGRGYPLVRAPDRRGCGLAAPRTGVGAAWRGPDRRPPLTGGVRLAHPYNRVGPLLLGASSPCFPGESSVGPSVPGLLVDGRTAHVHTCTARASSTVLRAFDSVFGEHAHLAFPKPTASCPTSNVDPDAEFHTVRGTYFSPPMNF</sequence>
<dbReference type="EMBL" id="NMUH01002399">
    <property type="protein sequence ID" value="MQL99724.1"/>
    <property type="molecule type" value="Genomic_DNA"/>
</dbReference>
<keyword evidence="3" id="KW-1185">Reference proteome</keyword>
<dbReference type="Proteomes" id="UP000652761">
    <property type="component" value="Unassembled WGS sequence"/>
</dbReference>
<reference evidence="2" key="1">
    <citation type="submission" date="2017-07" db="EMBL/GenBank/DDBJ databases">
        <title>Taro Niue Genome Assembly and Annotation.</title>
        <authorList>
            <person name="Atibalentja N."/>
            <person name="Keating K."/>
            <person name="Fields C.J."/>
        </authorList>
    </citation>
    <scope>NUCLEOTIDE SEQUENCE</scope>
    <source>
        <strain evidence="2">Niue_2</strain>
        <tissue evidence="2">Leaf</tissue>
    </source>
</reference>
<organism evidence="2 3">
    <name type="scientific">Colocasia esculenta</name>
    <name type="common">Wild taro</name>
    <name type="synonym">Arum esculentum</name>
    <dbReference type="NCBI Taxonomy" id="4460"/>
    <lineage>
        <taxon>Eukaryota</taxon>
        <taxon>Viridiplantae</taxon>
        <taxon>Streptophyta</taxon>
        <taxon>Embryophyta</taxon>
        <taxon>Tracheophyta</taxon>
        <taxon>Spermatophyta</taxon>
        <taxon>Magnoliopsida</taxon>
        <taxon>Liliopsida</taxon>
        <taxon>Araceae</taxon>
        <taxon>Aroideae</taxon>
        <taxon>Colocasieae</taxon>
        <taxon>Colocasia</taxon>
    </lineage>
</organism>
<accession>A0A843W3Y7</accession>